<organism evidence="4 5">
    <name type="scientific">Hibiscus sabdariffa</name>
    <name type="common">roselle</name>
    <dbReference type="NCBI Taxonomy" id="183260"/>
    <lineage>
        <taxon>Eukaryota</taxon>
        <taxon>Viridiplantae</taxon>
        <taxon>Streptophyta</taxon>
        <taxon>Embryophyta</taxon>
        <taxon>Tracheophyta</taxon>
        <taxon>Spermatophyta</taxon>
        <taxon>Magnoliopsida</taxon>
        <taxon>eudicotyledons</taxon>
        <taxon>Gunneridae</taxon>
        <taxon>Pentapetalae</taxon>
        <taxon>rosids</taxon>
        <taxon>malvids</taxon>
        <taxon>Malvales</taxon>
        <taxon>Malvaceae</taxon>
        <taxon>Malvoideae</taxon>
        <taxon>Hibiscus</taxon>
    </lineage>
</organism>
<accession>A0ABR2FGE4</accession>
<evidence type="ECO:0000256" key="1">
    <source>
        <dbReference type="ARBA" id="ARBA00007637"/>
    </source>
</evidence>
<evidence type="ECO:0000256" key="2">
    <source>
        <dbReference type="ARBA" id="ARBA00023027"/>
    </source>
</evidence>
<evidence type="ECO:0000313" key="4">
    <source>
        <dbReference type="EMBL" id="KAK8580015.1"/>
    </source>
</evidence>
<dbReference type="Proteomes" id="UP001472677">
    <property type="component" value="Unassembled WGS sequence"/>
</dbReference>
<keyword evidence="5" id="KW-1185">Reference proteome</keyword>
<dbReference type="CDD" id="cd05266">
    <property type="entry name" value="SDR_a4"/>
    <property type="match status" value="1"/>
</dbReference>
<keyword evidence="3" id="KW-0413">Isomerase</keyword>
<dbReference type="InterPro" id="IPR036291">
    <property type="entry name" value="NAD(P)-bd_dom_sf"/>
</dbReference>
<dbReference type="Gene3D" id="3.40.50.720">
    <property type="entry name" value="NAD(P)-binding Rossmann-like Domain"/>
    <property type="match status" value="2"/>
</dbReference>
<evidence type="ECO:0000256" key="3">
    <source>
        <dbReference type="ARBA" id="ARBA00023235"/>
    </source>
</evidence>
<dbReference type="SUPFAM" id="SSF51735">
    <property type="entry name" value="NAD(P)-binding Rossmann-fold domains"/>
    <property type="match status" value="1"/>
</dbReference>
<name>A0ABR2FGE4_9ROSI</name>
<evidence type="ECO:0000313" key="5">
    <source>
        <dbReference type="Proteomes" id="UP001472677"/>
    </source>
</evidence>
<gene>
    <name evidence="4" type="ORF">V6N12_070305</name>
</gene>
<reference evidence="4 5" key="1">
    <citation type="journal article" date="2024" name="G3 (Bethesda)">
        <title>Genome assembly of Hibiscus sabdariffa L. provides insights into metabolisms of medicinal natural products.</title>
        <authorList>
            <person name="Kim T."/>
        </authorList>
    </citation>
    <scope>NUCLEOTIDE SEQUENCE [LARGE SCALE GENOMIC DNA]</scope>
    <source>
        <strain evidence="4">TK-2024</strain>
        <tissue evidence="4">Old leaves</tissue>
    </source>
</reference>
<dbReference type="PANTHER" id="PTHR43574">
    <property type="entry name" value="EPIMERASE-RELATED"/>
    <property type="match status" value="1"/>
</dbReference>
<dbReference type="EMBL" id="JBBPBM010000006">
    <property type="protein sequence ID" value="KAK8580015.1"/>
    <property type="molecule type" value="Genomic_DNA"/>
</dbReference>
<keyword evidence="2" id="KW-0520">NAD</keyword>
<proteinExistence type="inferred from homology"/>
<evidence type="ECO:0008006" key="6">
    <source>
        <dbReference type="Google" id="ProtNLM"/>
    </source>
</evidence>
<comment type="caution">
    <text evidence="4">The sequence shown here is derived from an EMBL/GenBank/DDBJ whole genome shotgun (WGS) entry which is preliminary data.</text>
</comment>
<sequence>MEICQLSGRFFSAIPLQFNNCLRKSAGTPKFSVFWNKVSCYRTEKTGQDSGNRMFILGMGFVGQFFAQELLNEGWVVSGTCTSMKKRNELEQRGFDVILFDANQPEMDTMNSLKSCTHLLVSIPPVMGIGDPMLQHGELLRSTLMDGNLQWLCYLSSTSVYGDCGGACVDEDYPASPTNEMSKLRLAAEQGWLKVAHDVGIKAHVFRLGVRVHVADISQALKASVHIQLSRRIYNIVDDDPASRKEVFAYALDLVEKKWPSLTKEITSRERAEPFGQKASLRGEKQVSNARMKKELGDKYEIKVVKKRGGGAAGTHIGGGGNVAAGVANEGGGGDNDRNRKRCPSLYSTAGCSTAAIAYGFWVLSYETPELKISENASLLELTRVIQTPVEKEDNE</sequence>
<protein>
    <recommendedName>
        <fullName evidence="6">NAD(P)-binding domain-containing protein</fullName>
    </recommendedName>
</protein>
<comment type="similarity">
    <text evidence="1">Belongs to the NAD(P)-dependent epimerase/dehydratase family.</text>
</comment>